<accession>A0A812ITJ0</accession>
<sequence>LKLQLSQSHPKPGSASAREKTVKQVSMLLSQEWMVIMCNLDIQREFEKQVIQMDGDVIVLSGFTPLTSRLSQKWEMQVGRVQLHVASADIPRSGKGWTFYKLADSGLQRDTANKLMRNAVFSKKRAYGNDGPFVFLGYYHKAALMGWLSSKGLPDSFKINVYSGVDAIPSGMVHDFWVATNAPQFAGESYAETLSEARIEVKVTEIFPYQPLSPIVKTQQKKELVVYLRAELRHLNGRKADLEDQLKEAEDWLAKDKGGQTAGVQTGGQTAVVQTGGQTAVVQTATEAQESAGNP</sequence>
<reference evidence="2" key="1">
    <citation type="submission" date="2021-02" db="EMBL/GenBank/DDBJ databases">
        <authorList>
            <person name="Dougan E. K."/>
            <person name="Rhodes N."/>
            <person name="Thang M."/>
            <person name="Chan C."/>
        </authorList>
    </citation>
    <scope>NUCLEOTIDE SEQUENCE</scope>
</reference>
<gene>
    <name evidence="2" type="ORF">SPIL2461_LOCUS502</name>
</gene>
<evidence type="ECO:0000313" key="3">
    <source>
        <dbReference type="Proteomes" id="UP000649617"/>
    </source>
</evidence>
<comment type="caution">
    <text evidence="2">The sequence shown here is derived from an EMBL/GenBank/DDBJ whole genome shotgun (WGS) entry which is preliminary data.</text>
</comment>
<dbReference type="Proteomes" id="UP000649617">
    <property type="component" value="Unassembled WGS sequence"/>
</dbReference>
<name>A0A812ITJ0_SYMPI</name>
<keyword evidence="3" id="KW-1185">Reference proteome</keyword>
<organism evidence="2 3">
    <name type="scientific">Symbiodinium pilosum</name>
    <name type="common">Dinoflagellate</name>
    <dbReference type="NCBI Taxonomy" id="2952"/>
    <lineage>
        <taxon>Eukaryota</taxon>
        <taxon>Sar</taxon>
        <taxon>Alveolata</taxon>
        <taxon>Dinophyceae</taxon>
        <taxon>Suessiales</taxon>
        <taxon>Symbiodiniaceae</taxon>
        <taxon>Symbiodinium</taxon>
    </lineage>
</organism>
<protein>
    <submittedName>
        <fullName evidence="2">Uncharacterized protein</fullName>
    </submittedName>
</protein>
<feature type="non-terminal residue" evidence="2">
    <location>
        <position position="1"/>
    </location>
</feature>
<feature type="coiled-coil region" evidence="1">
    <location>
        <begin position="225"/>
        <end position="252"/>
    </location>
</feature>
<evidence type="ECO:0000256" key="1">
    <source>
        <dbReference type="SAM" id="Coils"/>
    </source>
</evidence>
<keyword evidence="1" id="KW-0175">Coiled coil</keyword>
<evidence type="ECO:0000313" key="2">
    <source>
        <dbReference type="EMBL" id="CAE7160729.1"/>
    </source>
</evidence>
<dbReference type="EMBL" id="CAJNIZ010000385">
    <property type="protein sequence ID" value="CAE7160729.1"/>
    <property type="molecule type" value="Genomic_DNA"/>
</dbReference>
<proteinExistence type="predicted"/>
<dbReference type="AlphaFoldDB" id="A0A812ITJ0"/>